<keyword evidence="5" id="KW-0460">Magnesium</keyword>
<dbReference type="AlphaFoldDB" id="A0A4D6HDF6"/>
<dbReference type="GO" id="GO:0006096">
    <property type="term" value="P:glycolytic process"/>
    <property type="evidence" value="ECO:0007669"/>
    <property type="project" value="UniProtKB-KW"/>
</dbReference>
<dbReference type="PROSITE" id="PS51255">
    <property type="entry name" value="ADPK"/>
    <property type="match status" value="1"/>
</dbReference>
<dbReference type="GO" id="GO:0016773">
    <property type="term" value="F:phosphotransferase activity, alcohol group as acceptor"/>
    <property type="evidence" value="ECO:0007669"/>
    <property type="project" value="InterPro"/>
</dbReference>
<evidence type="ECO:0000313" key="8">
    <source>
        <dbReference type="Proteomes" id="UP000296706"/>
    </source>
</evidence>
<evidence type="ECO:0000256" key="3">
    <source>
        <dbReference type="ARBA" id="ARBA00022723"/>
    </source>
</evidence>
<dbReference type="EMBL" id="CP031310">
    <property type="protein sequence ID" value="QCC51102.1"/>
    <property type="molecule type" value="Genomic_DNA"/>
</dbReference>
<keyword evidence="2" id="KW-0808">Transferase</keyword>
<evidence type="ECO:0000313" key="7">
    <source>
        <dbReference type="EMBL" id="QCC51102.1"/>
    </source>
</evidence>
<protein>
    <submittedName>
        <fullName evidence="7">Phosphofructokinase</fullName>
    </submittedName>
</protein>
<organism evidence="7 8">
    <name type="scientific">Halapricum salinum</name>
    <dbReference type="NCBI Taxonomy" id="1457250"/>
    <lineage>
        <taxon>Archaea</taxon>
        <taxon>Methanobacteriati</taxon>
        <taxon>Methanobacteriota</taxon>
        <taxon>Stenosarchaea group</taxon>
        <taxon>Halobacteria</taxon>
        <taxon>Halobacteriales</taxon>
        <taxon>Haloarculaceae</taxon>
        <taxon>Halapricum</taxon>
    </lineage>
</organism>
<dbReference type="Proteomes" id="UP000296706">
    <property type="component" value="Chromosome"/>
</dbReference>
<keyword evidence="3" id="KW-0479">Metal-binding</keyword>
<evidence type="ECO:0000256" key="5">
    <source>
        <dbReference type="ARBA" id="ARBA00022842"/>
    </source>
</evidence>
<dbReference type="KEGG" id="hsn:DV733_07550"/>
<dbReference type="GO" id="GO:0016301">
    <property type="term" value="F:kinase activity"/>
    <property type="evidence" value="ECO:0007669"/>
    <property type="project" value="UniProtKB-KW"/>
</dbReference>
<dbReference type="GO" id="GO:0046872">
    <property type="term" value="F:metal ion binding"/>
    <property type="evidence" value="ECO:0007669"/>
    <property type="project" value="UniProtKB-KW"/>
</dbReference>
<dbReference type="PANTHER" id="PTHR21208">
    <property type="entry name" value="ADP-DEPENDENT GLUCOKINASE"/>
    <property type="match status" value="1"/>
</dbReference>
<evidence type="ECO:0000256" key="6">
    <source>
        <dbReference type="ARBA" id="ARBA00023152"/>
    </source>
</evidence>
<accession>A0A4D6HDF6</accession>
<dbReference type="Pfam" id="PF04587">
    <property type="entry name" value="ADP_PFK_GK"/>
    <property type="match status" value="1"/>
</dbReference>
<keyword evidence="1" id="KW-0963">Cytoplasm</keyword>
<dbReference type="InterPro" id="IPR029056">
    <property type="entry name" value="Ribokinase-like"/>
</dbReference>
<reference evidence="7 8" key="1">
    <citation type="journal article" date="2019" name="Nat. Commun.">
        <title>A new type of DNA phosphorothioation-based antiviral system in archaea.</title>
        <authorList>
            <person name="Xiong L."/>
            <person name="Liu S."/>
            <person name="Chen S."/>
            <person name="Xiao Y."/>
            <person name="Zhu B."/>
            <person name="Gao Y."/>
            <person name="Zhang Y."/>
            <person name="Chen B."/>
            <person name="Luo J."/>
            <person name="Deng Z."/>
            <person name="Chen X."/>
            <person name="Wang L."/>
            <person name="Chen S."/>
        </authorList>
    </citation>
    <scope>NUCLEOTIDE SEQUENCE [LARGE SCALE GENOMIC DNA]</scope>
    <source>
        <strain evidence="7 8">CBA1105</strain>
    </source>
</reference>
<keyword evidence="4 7" id="KW-0418">Kinase</keyword>
<dbReference type="PANTHER" id="PTHR21208:SF1">
    <property type="entry name" value="ADP-DEPENDENT GLUCOKINASE"/>
    <property type="match status" value="1"/>
</dbReference>
<dbReference type="InterPro" id="IPR007666">
    <property type="entry name" value="ADP_PFK/GK"/>
</dbReference>
<evidence type="ECO:0000256" key="2">
    <source>
        <dbReference type="ARBA" id="ARBA00022679"/>
    </source>
</evidence>
<sequence>MQVHPRSEDSLGVEIQVARQCLVVLTRVEPADDLRQRLVVQPCLEVVALAHVRDDRPQALGDLGLVDLAQRAVPLLLALGDRPLLGDVHEDIPEFLGLLVHRNHTWSPVDKNLFVVSIQCTFCRVRGTTILSARHFPAVTHVDDDPRAALDAITEYPVFLAHNANVDALCHVDESVESVLNPPGEAWPESIDSPEALATAITQTMARGDGDLLATTAEFDAWLAERLAPDEQRLGGQAAIMADLVSLLDGDPILWTYLLSDTQRAQFTHPESIRFPVVDGDSLSFVPLSEAPTTDQTKRNWIFEFSAGDRLFETTATADTRFIAATRPDRFNLETGLDPVVEQLGANVECALVSGYQSLKRVYDDGSTFDEHVERGAEFLRDLAAEGVTIQLEYGVTHKRDLRRALIEHVLPEIDAVGMDSRELELLCEDLQYAGGGPGPDIVSQYRTLKDLLARLGVDCIKVHTTDYFLAVMDADAYLDPEYVAEGWAMAAVVAASKATEGVIDEPSDLESGLDVDFSPPGVASLSQLGSYLGVDDPGPDLVATHDGVAVAAHANRVVDDPVSTVGLGDSIAVSNFLLENALSDSDF</sequence>
<name>A0A4D6HDF6_9EURY</name>
<keyword evidence="6" id="KW-0324">Glycolysis</keyword>
<dbReference type="SUPFAM" id="SSF53613">
    <property type="entry name" value="Ribokinase-like"/>
    <property type="match status" value="1"/>
</dbReference>
<proteinExistence type="predicted"/>
<dbReference type="Gene3D" id="3.40.1190.20">
    <property type="match status" value="1"/>
</dbReference>
<dbReference type="Gene3D" id="3.30.1110.20">
    <property type="match status" value="1"/>
</dbReference>
<gene>
    <name evidence="7" type="ORF">DV733_07550</name>
</gene>
<evidence type="ECO:0000256" key="4">
    <source>
        <dbReference type="ARBA" id="ARBA00022777"/>
    </source>
</evidence>
<keyword evidence="8" id="KW-1185">Reference proteome</keyword>
<evidence type="ECO:0000256" key="1">
    <source>
        <dbReference type="ARBA" id="ARBA00022490"/>
    </source>
</evidence>
<dbReference type="STRING" id="1457250.GCA_000755225_01398"/>